<evidence type="ECO:0000313" key="2">
    <source>
        <dbReference type="EMBL" id="QNO55046.1"/>
    </source>
</evidence>
<feature type="transmembrane region" description="Helical" evidence="1">
    <location>
        <begin position="7"/>
        <end position="30"/>
    </location>
</feature>
<keyword evidence="1" id="KW-1133">Transmembrane helix</keyword>
<keyword evidence="1" id="KW-0472">Membrane</keyword>
<dbReference type="EMBL" id="MT631601">
    <property type="protein sequence ID" value="QNO55046.1"/>
    <property type="molecule type" value="Genomic_DNA"/>
</dbReference>
<protein>
    <recommendedName>
        <fullName evidence="4">DUF1616 domain-containing protein</fullName>
    </recommendedName>
</protein>
<dbReference type="EMBL" id="MT631603">
    <property type="protein sequence ID" value="QNO55117.1"/>
    <property type="molecule type" value="Genomic_DNA"/>
</dbReference>
<proteinExistence type="predicted"/>
<name>A0A7G9Z4D3_9EURY</name>
<gene>
    <name evidence="2" type="ORF">FPOEFMDM_00031</name>
    <name evidence="3" type="ORF">MNNOGLJF_00031</name>
</gene>
<dbReference type="AlphaFoldDB" id="A0A7G9Z4D3"/>
<reference evidence="3" key="1">
    <citation type="submission" date="2020-06" db="EMBL/GenBank/DDBJ databases">
        <title>Unique genomic features of the anaerobic methanotrophic archaea.</title>
        <authorList>
            <person name="Chadwick G.L."/>
            <person name="Skennerton C.T."/>
            <person name="Laso-Perez R."/>
            <person name="Leu A.O."/>
            <person name="Speth D.R."/>
            <person name="Yu H."/>
            <person name="Morgan-Lang C."/>
            <person name="Hatzenpichler R."/>
            <person name="Goudeau D."/>
            <person name="Malmstrom R."/>
            <person name="Brazelton W.J."/>
            <person name="Woyke T."/>
            <person name="Hallam S.J."/>
            <person name="Tyson G.W."/>
            <person name="Wegener G."/>
            <person name="Boetius A."/>
            <person name="Orphan V."/>
        </authorList>
    </citation>
    <scope>NUCLEOTIDE SEQUENCE</scope>
</reference>
<evidence type="ECO:0000256" key="1">
    <source>
        <dbReference type="SAM" id="Phobius"/>
    </source>
</evidence>
<organism evidence="3">
    <name type="scientific">Candidatus Methanophaga sp. ANME-1 ERB7</name>
    <dbReference type="NCBI Taxonomy" id="2759913"/>
    <lineage>
        <taxon>Archaea</taxon>
        <taxon>Methanobacteriati</taxon>
        <taxon>Methanobacteriota</taxon>
        <taxon>Stenosarchaea group</taxon>
        <taxon>Methanomicrobia</taxon>
        <taxon>Candidatus Methanophagales</taxon>
        <taxon>Candidatus Methanophagaceae</taxon>
        <taxon>Candidatus Methanophaga</taxon>
    </lineage>
</organism>
<sequence>MDEEKKVVYAITAACIIGIFIVGLLVVTYIPMKEGFSELYFEEHEKLPKIINVGKEEQFAFTVASHELNITSYKYVVSLDADILDEGDFVLHSGENITVDVSFTLTNSSLTFARNLTTTESSCLIFSRPSTMTSGNTNVESDERVLMPVKFPIAGDKNNTIFLKIDPNSSEEYTFRYNAKEPVTETLICFDASNLDKTPNCIEARYISQIGINLSNYNILRNISIFPRTGFDFINSTTIISSNHGNIRMSYEKTISEYRFEFKKVSVEVISEDGTEYEIHYWTIVV</sequence>
<evidence type="ECO:0008006" key="4">
    <source>
        <dbReference type="Google" id="ProtNLM"/>
    </source>
</evidence>
<evidence type="ECO:0000313" key="3">
    <source>
        <dbReference type="EMBL" id="QNO55117.1"/>
    </source>
</evidence>
<keyword evidence="1" id="KW-0812">Transmembrane</keyword>
<accession>A0A7G9Z4D3</accession>